<dbReference type="AlphaFoldDB" id="A0A7J6BXH7"/>
<sequence length="1046" mass="119027">MKVKVIFPGKIKVCFRKGPTGYLRQDPSDEAKRIKDNPNLQDKSSPQSEDKVKENAHSVVFMRGGDVSDRQEVLGEYVLQFGKYKGKSFRWLLENDVGYTIFLTKKVEEEERAGQFKPEGPKKDSLLSFLEYSRSFQEIEDLIKYLAGRSVAPPVRNEEDNLVGFGINADKTWRDIWESRADGYAAFILKKQCVPGSKMYRLQQYLTQKKSQLQSVSAELASAGLAASASHPPEMEDDEELERMMLSISPSKLQGQLTLLPVTSAQYTASTPPSGPSAAAGQSFSGLPAASTGCRYLPTCFSSPPSLQTGGVNPQSLTFMVLTSLVWYPKIPKTTVNSLLSVKNLTEECTPAHPRNPPPQLSYDHDIRQWKCSQQQKIWMKTELESMSLWPGSIPVSNPMKIVSLWRLPPQPELMDTITDLPSPKYFQLHAFFIWKPENDTLMARLRYNYALPCMEDCRQPQVTSAGVGRPRVIAGITGQYYLFSSRLCCKVCKKKWYTDNPQWLEKLPKRFTNLLPAVLTYKKAICKSLLDELRHTGKAPTDMANQVMEMMHLKYERAHLAYLLSCQNIIDAEAGKYGQKSITGFLRKKTQPVPFGEYDDPSGWNGIAVSAHYLTDCLLYEYQRQEGAIKKLLQGTFGQAFRSDHTRKVARKVTFTSGTMSSYAIMNETWMIISWVMVQSETDKSLEPMYRGLANRYRMAEMEKAHYQWVDRDCCAPFRVPDPHKTEHLNWEAWQTTDDIIAEATSRSLQNTCASRSHFNQHITIKLDLFHCMRRFLRECVTENHALYSSFCQFLSAAFSVVDQEHLQKLKDAYTFCGIQPANPTKQHIRNHCRTKIPQPGELLRRVEDVIHHFHLAADPNGVPLYKSSMLKAWRIQRVHILRGCLSDLEVAGEILYRHGGTLQLNHVQGEGAKVPVWIPIRGTSQQEGYHFHQAQWVTGTLVSSELFQAQGMTGMTRWNFQRLVDLKQPGFQLPGAFEPSLIADLNTVSERLLGMPKYPALWVSNRDTGERFGLEYVEPGCRPVVLDWEKHKTKTTQPKPKIIP</sequence>
<protein>
    <recommendedName>
        <fullName evidence="2">DUF6729 domain-containing protein</fullName>
    </recommendedName>
</protein>
<proteinExistence type="predicted"/>
<dbReference type="EMBL" id="JAAMOB010000020">
    <property type="protein sequence ID" value="KAF4099183.1"/>
    <property type="molecule type" value="Genomic_DNA"/>
</dbReference>
<gene>
    <name evidence="3" type="ORF">G5714_019309</name>
</gene>
<dbReference type="PANTHER" id="PTHR47773">
    <property type="entry name" value="SI:DKEY-9I5.2-RELATED"/>
    <property type="match status" value="1"/>
</dbReference>
<evidence type="ECO:0000256" key="1">
    <source>
        <dbReference type="SAM" id="MobiDB-lite"/>
    </source>
</evidence>
<dbReference type="Proteomes" id="UP000579812">
    <property type="component" value="Unassembled WGS sequence"/>
</dbReference>
<dbReference type="InterPro" id="IPR046616">
    <property type="entry name" value="DUF6729"/>
</dbReference>
<name>A0A7J6BXH7_9TELE</name>
<dbReference type="Pfam" id="PF20499">
    <property type="entry name" value="DUF6729"/>
    <property type="match status" value="1"/>
</dbReference>
<feature type="region of interest" description="Disordered" evidence="1">
    <location>
        <begin position="25"/>
        <end position="53"/>
    </location>
</feature>
<evidence type="ECO:0000259" key="2">
    <source>
        <dbReference type="Pfam" id="PF20499"/>
    </source>
</evidence>
<evidence type="ECO:0000313" key="3">
    <source>
        <dbReference type="EMBL" id="KAF4099183.1"/>
    </source>
</evidence>
<evidence type="ECO:0000313" key="4">
    <source>
        <dbReference type="Proteomes" id="UP000579812"/>
    </source>
</evidence>
<keyword evidence="4" id="KW-1185">Reference proteome</keyword>
<comment type="caution">
    <text evidence="3">The sequence shown here is derived from an EMBL/GenBank/DDBJ whole genome shotgun (WGS) entry which is preliminary data.</text>
</comment>
<feature type="compositionally biased region" description="Basic and acidic residues" evidence="1">
    <location>
        <begin position="26"/>
        <end position="36"/>
    </location>
</feature>
<organism evidence="3 4">
    <name type="scientific">Onychostoma macrolepis</name>
    <dbReference type="NCBI Taxonomy" id="369639"/>
    <lineage>
        <taxon>Eukaryota</taxon>
        <taxon>Metazoa</taxon>
        <taxon>Chordata</taxon>
        <taxon>Craniata</taxon>
        <taxon>Vertebrata</taxon>
        <taxon>Euteleostomi</taxon>
        <taxon>Actinopterygii</taxon>
        <taxon>Neopterygii</taxon>
        <taxon>Teleostei</taxon>
        <taxon>Ostariophysi</taxon>
        <taxon>Cypriniformes</taxon>
        <taxon>Cyprinidae</taxon>
        <taxon>Acrossocheilinae</taxon>
        <taxon>Onychostoma</taxon>
    </lineage>
</organism>
<feature type="domain" description="DUF6729" evidence="2">
    <location>
        <begin position="402"/>
        <end position="574"/>
    </location>
</feature>
<dbReference type="PANTHER" id="PTHR47773:SF1">
    <property type="entry name" value="C2H2-TYPE DOMAIN-CONTAINING PROTEIN"/>
    <property type="match status" value="1"/>
</dbReference>
<reference evidence="3 4" key="1">
    <citation type="submission" date="2020-04" db="EMBL/GenBank/DDBJ databases">
        <title>Chromosome-level genome assembly of a cyprinid fish Onychostoma macrolepis by integration of Nanopore Sequencing, Bionano and Hi-C technology.</title>
        <authorList>
            <person name="Wang D."/>
        </authorList>
    </citation>
    <scope>NUCLEOTIDE SEQUENCE [LARGE SCALE GENOMIC DNA]</scope>
    <source>
        <strain evidence="3">SWU-2019</strain>
        <tissue evidence="3">Muscle</tissue>
    </source>
</reference>
<accession>A0A7J6BXH7</accession>
<feature type="compositionally biased region" description="Polar residues" evidence="1">
    <location>
        <begin position="38"/>
        <end position="47"/>
    </location>
</feature>